<keyword evidence="4" id="KW-1185">Reference proteome</keyword>
<comment type="caution">
    <text evidence="3">The sequence shown here is derived from an EMBL/GenBank/DDBJ whole genome shotgun (WGS) entry which is preliminary data.</text>
</comment>
<evidence type="ECO:0000256" key="1">
    <source>
        <dbReference type="SAM" id="Coils"/>
    </source>
</evidence>
<dbReference type="AlphaFoldDB" id="A0A2I0QV46"/>
<name>A0A2I0QV46_9BACI</name>
<dbReference type="RefSeq" id="WP_101331578.1">
    <property type="nucleotide sequence ID" value="NZ_PJNH01000002.1"/>
</dbReference>
<evidence type="ECO:0000256" key="2">
    <source>
        <dbReference type="SAM" id="MobiDB-lite"/>
    </source>
</evidence>
<sequence>MRKVLLILFLFITYVLFTNGLDFYERWENSFETSISKDSIADPLPLDTPEKENSLPSSEEKSNSIMVNDESWTISAPEKLDDSFQEEIPEEYEKRFISLEEEIMEEIQQLKNEAAEEYENENNLIKRGLLLLKYERQAADLEDEADVTFHELLSELELELEGNDDSKEIISDLQLTYNSTKKEIKDAFVQEVNQWLQTPSEEY</sequence>
<evidence type="ECO:0000313" key="4">
    <source>
        <dbReference type="Proteomes" id="UP000243524"/>
    </source>
</evidence>
<gene>
    <name evidence="3" type="ORF">CEY16_08590</name>
</gene>
<dbReference type="EMBL" id="PJNH01000002">
    <property type="protein sequence ID" value="PKR77970.1"/>
    <property type="molecule type" value="Genomic_DNA"/>
</dbReference>
<evidence type="ECO:0000313" key="3">
    <source>
        <dbReference type="EMBL" id="PKR77970.1"/>
    </source>
</evidence>
<reference evidence="3 4" key="1">
    <citation type="submission" date="2017-06" db="EMBL/GenBank/DDBJ databases">
        <title>the draft geome sequence of Illustriluteabacillus marina B3227.</title>
        <authorList>
            <person name="He R.-H."/>
            <person name="Du Z.-J."/>
        </authorList>
    </citation>
    <scope>NUCLEOTIDE SEQUENCE [LARGE SCALE GENOMIC DNA]</scope>
    <source>
        <strain evidence="3 4">B3227</strain>
    </source>
</reference>
<feature type="region of interest" description="Disordered" evidence="2">
    <location>
        <begin position="38"/>
        <end position="68"/>
    </location>
</feature>
<protein>
    <submittedName>
        <fullName evidence="3">Uncharacterized protein</fullName>
    </submittedName>
</protein>
<proteinExistence type="predicted"/>
<keyword evidence="1" id="KW-0175">Coiled coil</keyword>
<feature type="coiled-coil region" evidence="1">
    <location>
        <begin position="96"/>
        <end position="151"/>
    </location>
</feature>
<organism evidence="3 4">
    <name type="scientific">Halalkalibacillus sediminis</name>
    <dbReference type="NCBI Taxonomy" id="2018042"/>
    <lineage>
        <taxon>Bacteria</taxon>
        <taxon>Bacillati</taxon>
        <taxon>Bacillota</taxon>
        <taxon>Bacilli</taxon>
        <taxon>Bacillales</taxon>
        <taxon>Bacillaceae</taxon>
        <taxon>Halalkalibacillus</taxon>
    </lineage>
</organism>
<dbReference type="Proteomes" id="UP000243524">
    <property type="component" value="Unassembled WGS sequence"/>
</dbReference>
<accession>A0A2I0QV46</accession>
<feature type="compositionally biased region" description="Basic and acidic residues" evidence="2">
    <location>
        <begin position="48"/>
        <end position="62"/>
    </location>
</feature>